<dbReference type="EMBL" id="AECU01000249">
    <property type="protein sequence ID" value="EFQ05119.1"/>
    <property type="molecule type" value="Genomic_DNA"/>
</dbReference>
<name>E2ZNW5_9FIRM</name>
<evidence type="ECO:0000313" key="1">
    <source>
        <dbReference type="EMBL" id="EFQ05119.1"/>
    </source>
</evidence>
<dbReference type="HOGENOM" id="CLU_3043604_0_0_9"/>
<dbReference type="Proteomes" id="UP000006028">
    <property type="component" value="Unassembled WGS sequence"/>
</dbReference>
<dbReference type="BioCyc" id="FCF748224-HMP:GTSS-2368-MONOMER"/>
<organism evidence="1 2">
    <name type="scientific">Faecalibacterium cf. prausnitzii KLE1255</name>
    <dbReference type="NCBI Taxonomy" id="748224"/>
    <lineage>
        <taxon>Bacteria</taxon>
        <taxon>Bacillati</taxon>
        <taxon>Bacillota</taxon>
        <taxon>Clostridia</taxon>
        <taxon>Eubacteriales</taxon>
        <taxon>Oscillospiraceae</taxon>
        <taxon>Faecalibacterium</taxon>
    </lineage>
</organism>
<reference evidence="1 2" key="1">
    <citation type="submission" date="2010-08" db="EMBL/GenBank/DDBJ databases">
        <authorList>
            <person name="Weinstock G."/>
            <person name="Sodergren E."/>
            <person name="Clifton S."/>
            <person name="Fulton L."/>
            <person name="Fulton B."/>
            <person name="Courtney L."/>
            <person name="Fronick C."/>
            <person name="Harrison M."/>
            <person name="Strong C."/>
            <person name="Farmer C."/>
            <person name="Delahaunty K."/>
            <person name="Markovic C."/>
            <person name="Hall O."/>
            <person name="Minx P."/>
            <person name="Tomlinson C."/>
            <person name="Mitreva M."/>
            <person name="Hou S."/>
            <person name="Chen J."/>
            <person name="Wollam A."/>
            <person name="Pepin K.H."/>
            <person name="Johnson M."/>
            <person name="Bhonagiri V."/>
            <person name="Zhang X."/>
            <person name="Suruliraj S."/>
            <person name="Warren W."/>
            <person name="Chinwalla A."/>
            <person name="Mardis E.R."/>
            <person name="Wilson R.K."/>
        </authorList>
    </citation>
    <scope>NUCLEOTIDE SEQUENCE [LARGE SCALE GENOMIC DNA]</scope>
    <source>
        <strain evidence="1 2">KLE1255</strain>
    </source>
</reference>
<accession>E2ZNW5</accession>
<proteinExistence type="predicted"/>
<evidence type="ECO:0000313" key="2">
    <source>
        <dbReference type="Proteomes" id="UP000006028"/>
    </source>
</evidence>
<sequence>MIQQQTLYLGGKVMLNHKKKAITEHWQFCPKCNLKLYRMTADCTGFIHIKCWRCRKMLWLDLSIRAK</sequence>
<comment type="caution">
    <text evidence="1">The sequence shown here is derived from an EMBL/GenBank/DDBJ whole genome shotgun (WGS) entry which is preliminary data.</text>
</comment>
<protein>
    <submittedName>
        <fullName evidence="1">Uncharacterized protein</fullName>
    </submittedName>
</protein>
<gene>
    <name evidence="1" type="ORF">HMPREF9436_03396</name>
</gene>
<dbReference type="AlphaFoldDB" id="E2ZNW5"/>